<keyword evidence="11 20" id="KW-0479">Metal-binding</keyword>
<dbReference type="EC" id="1.7.2.1" evidence="8"/>
<gene>
    <name evidence="24" type="ORF">E3U55_01050</name>
</gene>
<name>A0A4Y8IST5_9BACI</name>
<dbReference type="InterPro" id="IPR011706">
    <property type="entry name" value="Cu-oxidase_C"/>
</dbReference>
<comment type="subcellular location">
    <subcellularLocation>
        <location evidence="4">Periplasm</location>
    </subcellularLocation>
</comment>
<evidence type="ECO:0000256" key="7">
    <source>
        <dbReference type="ARBA" id="ARBA00011233"/>
    </source>
</evidence>
<evidence type="ECO:0000256" key="3">
    <source>
        <dbReference type="ARBA" id="ARBA00001974"/>
    </source>
</evidence>
<dbReference type="GO" id="GO:0042128">
    <property type="term" value="P:nitrate assimilation"/>
    <property type="evidence" value="ECO:0007669"/>
    <property type="project" value="UniProtKB-KW"/>
</dbReference>
<evidence type="ECO:0000256" key="9">
    <source>
        <dbReference type="ARBA" id="ARBA00017290"/>
    </source>
</evidence>
<evidence type="ECO:0000259" key="22">
    <source>
        <dbReference type="Pfam" id="PF07731"/>
    </source>
</evidence>
<comment type="cofactor">
    <cofactor evidence="2 20">
        <name>Cu(2+)</name>
        <dbReference type="ChEBI" id="CHEBI:29036"/>
    </cofactor>
</comment>
<dbReference type="RefSeq" id="WP_134338468.1">
    <property type="nucleotide sequence ID" value="NZ_SOPW01000001.1"/>
</dbReference>
<evidence type="ECO:0000256" key="19">
    <source>
        <dbReference type="ARBA" id="ARBA00049340"/>
    </source>
</evidence>
<dbReference type="PROSITE" id="PS00079">
    <property type="entry name" value="MULTICOPPER_OXIDASE1"/>
    <property type="match status" value="1"/>
</dbReference>
<feature type="binding site" description="type 1 copper site" evidence="20">
    <location>
        <position position="154"/>
    </location>
    <ligand>
        <name>Cu cation</name>
        <dbReference type="ChEBI" id="CHEBI:23378"/>
        <label>1</label>
    </ligand>
</feature>
<evidence type="ECO:0000256" key="16">
    <source>
        <dbReference type="ARBA" id="ARBA00023008"/>
    </source>
</evidence>
<comment type="subunit">
    <text evidence="7">Homotrimer.</text>
</comment>
<comment type="pathway">
    <text evidence="5">Nitrogen metabolism; nitrate reduction (denitrification); dinitrogen from nitrate: step 2/4.</text>
</comment>
<dbReference type="Gene3D" id="2.60.40.420">
    <property type="entry name" value="Cupredoxins - blue copper proteins"/>
    <property type="match status" value="2"/>
</dbReference>
<evidence type="ECO:0000259" key="23">
    <source>
        <dbReference type="Pfam" id="PF07732"/>
    </source>
</evidence>
<dbReference type="GO" id="GO:0019333">
    <property type="term" value="P:denitrification pathway"/>
    <property type="evidence" value="ECO:0007669"/>
    <property type="project" value="UniProtKB-UniPathway"/>
</dbReference>
<dbReference type="PANTHER" id="PTHR11709">
    <property type="entry name" value="MULTI-COPPER OXIDASE"/>
    <property type="match status" value="1"/>
</dbReference>
<evidence type="ECO:0000256" key="13">
    <source>
        <dbReference type="ARBA" id="ARBA00022764"/>
    </source>
</evidence>
<organism evidence="24 25">
    <name type="scientific">Filobacillus milosensis</name>
    <dbReference type="NCBI Taxonomy" id="94137"/>
    <lineage>
        <taxon>Bacteria</taxon>
        <taxon>Bacillati</taxon>
        <taxon>Bacillota</taxon>
        <taxon>Bacilli</taxon>
        <taxon>Bacillales</taxon>
        <taxon>Bacillaceae</taxon>
        <taxon>Filobacillus</taxon>
    </lineage>
</organism>
<dbReference type="OrthoDB" id="9757546at2"/>
<evidence type="ECO:0000256" key="17">
    <source>
        <dbReference type="ARBA" id="ARBA00023063"/>
    </source>
</evidence>
<evidence type="ECO:0000256" key="11">
    <source>
        <dbReference type="ARBA" id="ARBA00022723"/>
    </source>
</evidence>
<dbReference type="GO" id="GO:0005507">
    <property type="term" value="F:copper ion binding"/>
    <property type="evidence" value="ECO:0007669"/>
    <property type="project" value="InterPro"/>
</dbReference>
<dbReference type="EMBL" id="SOPW01000001">
    <property type="protein sequence ID" value="TFB25008.1"/>
    <property type="molecule type" value="Genomic_DNA"/>
</dbReference>
<evidence type="ECO:0000256" key="10">
    <source>
        <dbReference type="ARBA" id="ARBA00022630"/>
    </source>
</evidence>
<keyword evidence="16 20" id="KW-0186">Copper</keyword>
<dbReference type="GO" id="GO:0042597">
    <property type="term" value="C:periplasmic space"/>
    <property type="evidence" value="ECO:0007669"/>
    <property type="project" value="UniProtKB-SubCell"/>
</dbReference>
<dbReference type="InterPro" id="IPR011707">
    <property type="entry name" value="Cu-oxidase-like_N"/>
</dbReference>
<keyword evidence="17" id="KW-0534">Nitrate assimilation</keyword>
<evidence type="ECO:0000313" key="24">
    <source>
        <dbReference type="EMBL" id="TFB25008.1"/>
    </source>
</evidence>
<dbReference type="Pfam" id="PF07732">
    <property type="entry name" value="Cu-oxidase_3"/>
    <property type="match status" value="1"/>
</dbReference>
<dbReference type="InterPro" id="IPR002355">
    <property type="entry name" value="Cu_oxidase_Cu_BS"/>
</dbReference>
<feature type="domain" description="Plastocyanin-like" evidence="23">
    <location>
        <begin position="63"/>
        <end position="176"/>
    </location>
</feature>
<keyword evidence="12" id="KW-0677">Repeat</keyword>
<dbReference type="InterPro" id="IPR008972">
    <property type="entry name" value="Cupredoxin"/>
</dbReference>
<evidence type="ECO:0000256" key="2">
    <source>
        <dbReference type="ARBA" id="ARBA00001973"/>
    </source>
</evidence>
<evidence type="ECO:0000256" key="6">
    <source>
        <dbReference type="ARBA" id="ARBA00010609"/>
    </source>
</evidence>
<dbReference type="AlphaFoldDB" id="A0A4Y8IST5"/>
<keyword evidence="25" id="KW-1185">Reference proteome</keyword>
<evidence type="ECO:0000256" key="15">
    <source>
        <dbReference type="ARBA" id="ARBA00023002"/>
    </source>
</evidence>
<comment type="similarity">
    <text evidence="6">Belongs to the multicopper oxidase family.</text>
</comment>
<dbReference type="InterPro" id="IPR045087">
    <property type="entry name" value="Cu-oxidase_fam"/>
</dbReference>
<dbReference type="Pfam" id="PF07731">
    <property type="entry name" value="Cu-oxidase_2"/>
    <property type="match status" value="1"/>
</dbReference>
<dbReference type="PROSITE" id="PS00080">
    <property type="entry name" value="MULTICOPPER_OXIDASE2"/>
    <property type="match status" value="1"/>
</dbReference>
<protein>
    <recommendedName>
        <fullName evidence="9">Copper-containing nitrite reductase</fullName>
        <ecNumber evidence="8">1.7.2.1</ecNumber>
    </recommendedName>
    <alternativeName>
        <fullName evidence="18">Cu-NIR</fullName>
    </alternativeName>
</protein>
<feature type="domain" description="Plastocyanin-like" evidence="22">
    <location>
        <begin position="382"/>
        <end position="489"/>
    </location>
</feature>
<dbReference type="SUPFAM" id="SSF49503">
    <property type="entry name" value="Cupredoxins"/>
    <property type="match status" value="3"/>
</dbReference>
<dbReference type="InterPro" id="IPR001117">
    <property type="entry name" value="Cu-oxidase_2nd"/>
</dbReference>
<sequence>MKKKLIGFIFIAALLFIGYFSSNWFFETGKGQPNIINGETSIVDLNNNDFSNKNVTEYNLKAEEVTWSIDQGKKVSAWTYNGKVPGEPLRVTEGDVLKVNLNNELDVPVTIHWHGVVLPNAMDGVPDLTQEAVQPGESITYEFAAEHPGTYWYHSHKQSSIQVDKGLYGSLVVEEKGNNQSEQNEQILILDEWSTDGERESITNMPGMMMGSMNGDGEADTKQMYDTYTVNGKSGDSVKPIVIKEGEKSRFRIINAGYQVHKLKFPKDTVKVLAYDAAKTMNQKESYNIVEIAPGERVDLEVTNNQSNPWFVNDVTEKEKGKANVNIPIVTDENADYSNVNPNNNTQGSKIDGTAIGSEQLIFDQTPTDPDVNYVMDLSMGMNMGEGMVFQINNEIYPDTPPIQVEEGDIVKVEVKNNGRLNHPMHLHGHRFQVVSKNGKSFKNPMVKDLINVKPGETFEIYFKADNKGEWLFHCHDNNHADRGMITIVDYKSVFSPFVE</sequence>
<evidence type="ECO:0000259" key="21">
    <source>
        <dbReference type="Pfam" id="PF00394"/>
    </source>
</evidence>
<keyword evidence="15" id="KW-0560">Oxidoreductase</keyword>
<proteinExistence type="inferred from homology"/>
<dbReference type="InterPro" id="IPR001287">
    <property type="entry name" value="NO2-reductase_Cu"/>
</dbReference>
<evidence type="ECO:0000256" key="1">
    <source>
        <dbReference type="ARBA" id="ARBA00001960"/>
    </source>
</evidence>
<evidence type="ECO:0000256" key="4">
    <source>
        <dbReference type="ARBA" id="ARBA00004418"/>
    </source>
</evidence>
<feature type="binding site" description="type 1 copper site" evidence="20">
    <location>
        <position position="114"/>
    </location>
    <ligand>
        <name>Cu cation</name>
        <dbReference type="ChEBI" id="CHEBI:23378"/>
        <label>1</label>
    </ligand>
</feature>
<keyword evidence="10" id="KW-0285">Flavoprotein</keyword>
<evidence type="ECO:0000256" key="20">
    <source>
        <dbReference type="PIRSR" id="PIRSR601287-1"/>
    </source>
</evidence>
<dbReference type="Proteomes" id="UP000297975">
    <property type="component" value="Unassembled WGS sequence"/>
</dbReference>
<keyword evidence="13" id="KW-0574">Periplasm</keyword>
<evidence type="ECO:0000256" key="14">
    <source>
        <dbReference type="ARBA" id="ARBA00022827"/>
    </source>
</evidence>
<dbReference type="CDD" id="cd04202">
    <property type="entry name" value="CuRO_D2_2dMcoN_like"/>
    <property type="match status" value="1"/>
</dbReference>
<comment type="cofactor">
    <cofactor evidence="3">
        <name>FAD</name>
        <dbReference type="ChEBI" id="CHEBI:57692"/>
    </cofactor>
</comment>
<evidence type="ECO:0000313" key="25">
    <source>
        <dbReference type="Proteomes" id="UP000297975"/>
    </source>
</evidence>
<accession>A0A4Y8IST5</accession>
<feature type="domain" description="Plastocyanin-like" evidence="21">
    <location>
        <begin position="216"/>
        <end position="319"/>
    </location>
</feature>
<dbReference type="CDD" id="cd13861">
    <property type="entry name" value="CuRO_1_CumA_like"/>
    <property type="match status" value="1"/>
</dbReference>
<comment type="catalytic activity">
    <reaction evidence="19">
        <text>nitric oxide + Fe(III)-[cytochrome c] + H2O = Fe(II)-[cytochrome c] + nitrite + 2 H(+)</text>
        <dbReference type="Rhea" id="RHEA:15233"/>
        <dbReference type="Rhea" id="RHEA-COMP:10350"/>
        <dbReference type="Rhea" id="RHEA-COMP:14399"/>
        <dbReference type="ChEBI" id="CHEBI:15377"/>
        <dbReference type="ChEBI" id="CHEBI:15378"/>
        <dbReference type="ChEBI" id="CHEBI:16301"/>
        <dbReference type="ChEBI" id="CHEBI:16480"/>
        <dbReference type="ChEBI" id="CHEBI:29033"/>
        <dbReference type="ChEBI" id="CHEBI:29034"/>
        <dbReference type="EC" id="1.7.2.1"/>
    </reaction>
</comment>
<dbReference type="GO" id="GO:0050421">
    <property type="term" value="F:nitrite reductase (NO-forming) activity"/>
    <property type="evidence" value="ECO:0007669"/>
    <property type="project" value="UniProtKB-EC"/>
</dbReference>
<evidence type="ECO:0000256" key="18">
    <source>
        <dbReference type="ARBA" id="ARBA00032356"/>
    </source>
</evidence>
<comment type="caution">
    <text evidence="24">The sequence shown here is derived from an EMBL/GenBank/DDBJ whole genome shotgun (WGS) entry which is preliminary data.</text>
</comment>
<evidence type="ECO:0000256" key="8">
    <source>
        <dbReference type="ARBA" id="ARBA00011882"/>
    </source>
</evidence>
<dbReference type="InterPro" id="IPR033138">
    <property type="entry name" value="Cu_oxidase_CS"/>
</dbReference>
<comment type="cofactor">
    <cofactor evidence="1">
        <name>Cu(+)</name>
        <dbReference type="ChEBI" id="CHEBI:49552"/>
    </cofactor>
</comment>
<dbReference type="Pfam" id="PF00394">
    <property type="entry name" value="Cu-oxidase"/>
    <property type="match status" value="1"/>
</dbReference>
<reference evidence="24 25" key="1">
    <citation type="submission" date="2019-03" db="EMBL/GenBank/DDBJ databases">
        <authorList>
            <person name="He R.-H."/>
        </authorList>
    </citation>
    <scope>NUCLEOTIDE SEQUENCE [LARGE SCALE GENOMIC DNA]</scope>
    <source>
        <strain evidence="25">SH 714</strain>
    </source>
</reference>
<dbReference type="PRINTS" id="PR00695">
    <property type="entry name" value="CUNO2RDTASE"/>
</dbReference>
<evidence type="ECO:0000256" key="5">
    <source>
        <dbReference type="ARBA" id="ARBA00005127"/>
    </source>
</evidence>
<dbReference type="UniPathway" id="UPA00652">
    <property type="reaction ID" value="UER00707"/>
</dbReference>
<dbReference type="PANTHER" id="PTHR11709:SF394">
    <property type="entry name" value="FI03373P-RELATED"/>
    <property type="match status" value="1"/>
</dbReference>
<keyword evidence="14" id="KW-0274">FAD</keyword>
<evidence type="ECO:0000256" key="12">
    <source>
        <dbReference type="ARBA" id="ARBA00022737"/>
    </source>
</evidence>